<accession>A0AAV0X096</accession>
<sequence length="110" mass="13028">MMKNTKHEEKSEIPTDSSSDRLNLKGDWLNFYFLILLYTFQGTTSGLSYAFPIILQNTKLVTYNDQAILSFVLWPFSFKLLWAPVVDALHFQWIERRKSWYIPIQFLIGM</sequence>
<dbReference type="PANTHER" id="PTHR12778:SF9">
    <property type="entry name" value="ACETYL-COENZYME A TRANSPORTER 1"/>
    <property type="match status" value="1"/>
</dbReference>
<dbReference type="InterPro" id="IPR024371">
    <property type="entry name" value="AcetylCoA_trans_1-like"/>
</dbReference>
<dbReference type="PANTHER" id="PTHR12778">
    <property type="entry name" value="SOLUTE CARRIER FAMILY 33 ACETYL-COA TRANSPORTER -RELATED"/>
    <property type="match status" value="1"/>
</dbReference>
<organism evidence="7 8">
    <name type="scientific">Macrosiphum euphorbiae</name>
    <name type="common">potato aphid</name>
    <dbReference type="NCBI Taxonomy" id="13131"/>
    <lineage>
        <taxon>Eukaryota</taxon>
        <taxon>Metazoa</taxon>
        <taxon>Ecdysozoa</taxon>
        <taxon>Arthropoda</taxon>
        <taxon>Hexapoda</taxon>
        <taxon>Insecta</taxon>
        <taxon>Pterygota</taxon>
        <taxon>Neoptera</taxon>
        <taxon>Paraneoptera</taxon>
        <taxon>Hemiptera</taxon>
        <taxon>Sternorrhyncha</taxon>
        <taxon>Aphidomorpha</taxon>
        <taxon>Aphidoidea</taxon>
        <taxon>Aphididae</taxon>
        <taxon>Macrosiphini</taxon>
        <taxon>Macrosiphum</taxon>
    </lineage>
</organism>
<evidence type="ECO:0000313" key="7">
    <source>
        <dbReference type="EMBL" id="CAI6361710.1"/>
    </source>
</evidence>
<keyword evidence="3 6" id="KW-1133">Transmembrane helix</keyword>
<comment type="subcellular location">
    <subcellularLocation>
        <location evidence="1">Membrane</location>
        <topology evidence="1">Multi-pass membrane protein</topology>
    </subcellularLocation>
</comment>
<evidence type="ECO:0000256" key="3">
    <source>
        <dbReference type="ARBA" id="ARBA00022989"/>
    </source>
</evidence>
<evidence type="ECO:0000256" key="5">
    <source>
        <dbReference type="SAM" id="MobiDB-lite"/>
    </source>
</evidence>
<dbReference type="InterPro" id="IPR004752">
    <property type="entry name" value="AmpG_permease/AT-1"/>
</dbReference>
<evidence type="ECO:0008006" key="9">
    <source>
        <dbReference type="Google" id="ProtNLM"/>
    </source>
</evidence>
<feature type="region of interest" description="Disordered" evidence="5">
    <location>
        <begin position="1"/>
        <end position="22"/>
    </location>
</feature>
<dbReference type="AlphaFoldDB" id="A0AAV0X096"/>
<comment type="caution">
    <text evidence="7">The sequence shown here is derived from an EMBL/GenBank/DDBJ whole genome shotgun (WGS) entry which is preliminary data.</text>
</comment>
<feature type="transmembrane region" description="Helical" evidence="6">
    <location>
        <begin position="67"/>
        <end position="89"/>
    </location>
</feature>
<gene>
    <name evidence="7" type="ORF">MEUPH1_LOCUS16860</name>
</gene>
<dbReference type="Pfam" id="PF13000">
    <property type="entry name" value="Acatn"/>
    <property type="match status" value="1"/>
</dbReference>
<keyword evidence="8" id="KW-1185">Reference proteome</keyword>
<evidence type="ECO:0000313" key="8">
    <source>
        <dbReference type="Proteomes" id="UP001160148"/>
    </source>
</evidence>
<evidence type="ECO:0000256" key="6">
    <source>
        <dbReference type="SAM" id="Phobius"/>
    </source>
</evidence>
<feature type="transmembrane region" description="Helical" evidence="6">
    <location>
        <begin position="31"/>
        <end position="55"/>
    </location>
</feature>
<dbReference type="GO" id="GO:0016020">
    <property type="term" value="C:membrane"/>
    <property type="evidence" value="ECO:0007669"/>
    <property type="project" value="UniProtKB-SubCell"/>
</dbReference>
<proteinExistence type="predicted"/>
<reference evidence="7 8" key="1">
    <citation type="submission" date="2023-01" db="EMBL/GenBank/DDBJ databases">
        <authorList>
            <person name="Whitehead M."/>
        </authorList>
    </citation>
    <scope>NUCLEOTIDE SEQUENCE [LARGE SCALE GENOMIC DNA]</scope>
</reference>
<dbReference type="Proteomes" id="UP001160148">
    <property type="component" value="Unassembled WGS sequence"/>
</dbReference>
<keyword evidence="4 6" id="KW-0472">Membrane</keyword>
<dbReference type="EMBL" id="CARXXK010000003">
    <property type="protein sequence ID" value="CAI6361710.1"/>
    <property type="molecule type" value="Genomic_DNA"/>
</dbReference>
<protein>
    <recommendedName>
        <fullName evidence="9">Acetyl-coenzyme A transporter 1</fullName>
    </recommendedName>
</protein>
<dbReference type="GO" id="GO:0008521">
    <property type="term" value="F:acetyl-CoA transmembrane transporter activity"/>
    <property type="evidence" value="ECO:0007669"/>
    <property type="project" value="InterPro"/>
</dbReference>
<evidence type="ECO:0000256" key="4">
    <source>
        <dbReference type="ARBA" id="ARBA00023136"/>
    </source>
</evidence>
<keyword evidence="2 6" id="KW-0812">Transmembrane</keyword>
<evidence type="ECO:0000256" key="1">
    <source>
        <dbReference type="ARBA" id="ARBA00004141"/>
    </source>
</evidence>
<name>A0AAV0X096_9HEMI</name>
<dbReference type="GO" id="GO:0035348">
    <property type="term" value="P:acetyl-CoA transmembrane transport"/>
    <property type="evidence" value="ECO:0007669"/>
    <property type="project" value="InterPro"/>
</dbReference>
<evidence type="ECO:0000256" key="2">
    <source>
        <dbReference type="ARBA" id="ARBA00022692"/>
    </source>
</evidence>